<dbReference type="EMBL" id="SVBY01000011">
    <property type="protein sequence ID" value="MBE6092088.1"/>
    <property type="molecule type" value="Genomic_DNA"/>
</dbReference>
<accession>A0A927WSR7</accession>
<organism evidence="1 2">
    <name type="scientific">Selenomonas ruminantium</name>
    <dbReference type="NCBI Taxonomy" id="971"/>
    <lineage>
        <taxon>Bacteria</taxon>
        <taxon>Bacillati</taxon>
        <taxon>Bacillota</taxon>
        <taxon>Negativicutes</taxon>
        <taxon>Selenomonadales</taxon>
        <taxon>Selenomonadaceae</taxon>
        <taxon>Selenomonas</taxon>
    </lineage>
</organism>
<name>A0A927WSR7_SELRU</name>
<reference evidence="1" key="1">
    <citation type="submission" date="2019-04" db="EMBL/GenBank/DDBJ databases">
        <title>Evolution of Biomass-Degrading Anaerobic Consortia Revealed by Metagenomics.</title>
        <authorList>
            <person name="Peng X."/>
        </authorList>
    </citation>
    <scope>NUCLEOTIDE SEQUENCE</scope>
    <source>
        <strain evidence="1">SIG240</strain>
    </source>
</reference>
<proteinExistence type="predicted"/>
<sequence>MAECLTIKMDKAELEELLQQRYGNKIEPVKECSKQVKCMCGYYEQVTRPHNIVHRMKDGRLKIKYPDGHESFMDCFD</sequence>
<comment type="caution">
    <text evidence="1">The sequence shown here is derived from an EMBL/GenBank/DDBJ whole genome shotgun (WGS) entry which is preliminary data.</text>
</comment>
<dbReference type="Proteomes" id="UP000761380">
    <property type="component" value="Unassembled WGS sequence"/>
</dbReference>
<evidence type="ECO:0000313" key="1">
    <source>
        <dbReference type="EMBL" id="MBE6092088.1"/>
    </source>
</evidence>
<protein>
    <submittedName>
        <fullName evidence="1">Uncharacterized protein</fullName>
    </submittedName>
</protein>
<evidence type="ECO:0000313" key="2">
    <source>
        <dbReference type="Proteomes" id="UP000761380"/>
    </source>
</evidence>
<gene>
    <name evidence="1" type="ORF">E7201_02745</name>
</gene>
<dbReference type="AlphaFoldDB" id="A0A927WSR7"/>